<dbReference type="AlphaFoldDB" id="A0AA36GHW7"/>
<organism evidence="1 2">
    <name type="scientific">Cylicocyclus nassatus</name>
    <name type="common">Nematode worm</name>
    <dbReference type="NCBI Taxonomy" id="53992"/>
    <lineage>
        <taxon>Eukaryota</taxon>
        <taxon>Metazoa</taxon>
        <taxon>Ecdysozoa</taxon>
        <taxon>Nematoda</taxon>
        <taxon>Chromadorea</taxon>
        <taxon>Rhabditida</taxon>
        <taxon>Rhabditina</taxon>
        <taxon>Rhabditomorpha</taxon>
        <taxon>Strongyloidea</taxon>
        <taxon>Strongylidae</taxon>
        <taxon>Cylicocyclus</taxon>
    </lineage>
</organism>
<dbReference type="Proteomes" id="UP001176961">
    <property type="component" value="Unassembled WGS sequence"/>
</dbReference>
<keyword evidence="2" id="KW-1185">Reference proteome</keyword>
<gene>
    <name evidence="1" type="ORF">CYNAS_LOCUS1069</name>
</gene>
<dbReference type="EMBL" id="CATQJL010000001">
    <property type="protein sequence ID" value="CAJ0589086.1"/>
    <property type="molecule type" value="Genomic_DNA"/>
</dbReference>
<proteinExistence type="predicted"/>
<accession>A0AA36GHW7</accession>
<evidence type="ECO:0000313" key="1">
    <source>
        <dbReference type="EMBL" id="CAJ0589086.1"/>
    </source>
</evidence>
<comment type="caution">
    <text evidence="1">The sequence shown here is derived from an EMBL/GenBank/DDBJ whole genome shotgun (WGS) entry which is preliminary data.</text>
</comment>
<feature type="non-terminal residue" evidence="1">
    <location>
        <position position="145"/>
    </location>
</feature>
<name>A0AA36GHW7_CYLNA</name>
<sequence length="145" mass="17302">SHVCRLQGRSEEVRPSKCRNLNRKYVWLNTQLIKELDSHKLGQYMEFCCSCMDELPSWLSVPFGKYTTIVAEAVHREDAFKTLLEQLPGFLWEAFQFKQSRGFVCKHKRRYKFIGPWFKKTHEMTCYIKRIKKIEDITNVYALAE</sequence>
<evidence type="ECO:0000313" key="2">
    <source>
        <dbReference type="Proteomes" id="UP001176961"/>
    </source>
</evidence>
<protein>
    <submittedName>
        <fullName evidence="1">Uncharacterized protein</fullName>
    </submittedName>
</protein>
<reference evidence="1" key="1">
    <citation type="submission" date="2023-07" db="EMBL/GenBank/DDBJ databases">
        <authorList>
            <consortium name="CYATHOMIX"/>
        </authorList>
    </citation>
    <scope>NUCLEOTIDE SEQUENCE</scope>
    <source>
        <strain evidence="1">N/A</strain>
    </source>
</reference>